<accession>A0A8S4A9M4</accession>
<dbReference type="GO" id="GO:0005634">
    <property type="term" value="C:nucleus"/>
    <property type="evidence" value="ECO:0007669"/>
    <property type="project" value="UniProtKB-SubCell"/>
</dbReference>
<proteinExistence type="inferred from homology"/>
<keyword evidence="7" id="KW-0805">Transcription regulation</keyword>
<dbReference type="AlphaFoldDB" id="A0A8S4A9M4"/>
<feature type="domain" description="C2H2-type" evidence="12">
    <location>
        <begin position="9"/>
        <end position="36"/>
    </location>
</feature>
<comment type="caution">
    <text evidence="13">The sequence shown here is derived from an EMBL/GenBank/DDBJ whole genome shotgun (WGS) entry which is preliminary data.</text>
</comment>
<evidence type="ECO:0000313" key="14">
    <source>
        <dbReference type="Proteomes" id="UP000677803"/>
    </source>
</evidence>
<dbReference type="GO" id="GO:0008270">
    <property type="term" value="F:zinc ion binding"/>
    <property type="evidence" value="ECO:0007669"/>
    <property type="project" value="UniProtKB-KW"/>
</dbReference>
<organism evidence="13 14">
    <name type="scientific">Menidia menidia</name>
    <name type="common">Atlantic silverside</name>
    <dbReference type="NCBI Taxonomy" id="238744"/>
    <lineage>
        <taxon>Eukaryota</taxon>
        <taxon>Metazoa</taxon>
        <taxon>Chordata</taxon>
        <taxon>Craniata</taxon>
        <taxon>Vertebrata</taxon>
        <taxon>Euteleostomi</taxon>
        <taxon>Actinopterygii</taxon>
        <taxon>Neopterygii</taxon>
        <taxon>Teleostei</taxon>
        <taxon>Neoteleostei</taxon>
        <taxon>Acanthomorphata</taxon>
        <taxon>Ovalentaria</taxon>
        <taxon>Atherinomorphae</taxon>
        <taxon>Atheriniformes</taxon>
        <taxon>Atherinopsidae</taxon>
        <taxon>Menidiinae</taxon>
        <taxon>Menidia</taxon>
    </lineage>
</organism>
<dbReference type="InterPro" id="IPR036236">
    <property type="entry name" value="Znf_C2H2_sf"/>
</dbReference>
<keyword evidence="10" id="KW-0539">Nucleus</keyword>
<evidence type="ECO:0000256" key="1">
    <source>
        <dbReference type="ARBA" id="ARBA00004123"/>
    </source>
</evidence>
<evidence type="ECO:0000256" key="6">
    <source>
        <dbReference type="ARBA" id="ARBA00022833"/>
    </source>
</evidence>
<comment type="subcellular location">
    <subcellularLocation>
        <location evidence="1">Nucleus</location>
    </subcellularLocation>
</comment>
<evidence type="ECO:0000256" key="2">
    <source>
        <dbReference type="ARBA" id="ARBA00006991"/>
    </source>
</evidence>
<evidence type="ECO:0000256" key="8">
    <source>
        <dbReference type="ARBA" id="ARBA00023125"/>
    </source>
</evidence>
<dbReference type="SUPFAM" id="SSF57667">
    <property type="entry name" value="beta-beta-alpha zinc fingers"/>
    <property type="match status" value="1"/>
</dbReference>
<reference evidence="13" key="1">
    <citation type="submission" date="2021-05" db="EMBL/GenBank/DDBJ databases">
        <authorList>
            <person name="Tigano A."/>
        </authorList>
    </citation>
    <scope>NUCLEOTIDE SEQUENCE</scope>
</reference>
<evidence type="ECO:0000313" key="13">
    <source>
        <dbReference type="EMBL" id="CAG5848624.1"/>
    </source>
</evidence>
<dbReference type="FunFam" id="3.30.160.60:FF:000185">
    <property type="entry name" value="zinc finger protein 319"/>
    <property type="match status" value="1"/>
</dbReference>
<dbReference type="Pfam" id="PF00096">
    <property type="entry name" value="zf-C2H2"/>
    <property type="match status" value="2"/>
</dbReference>
<name>A0A8S4A9M4_9TELE</name>
<keyword evidence="9" id="KW-0804">Transcription</keyword>
<evidence type="ECO:0000259" key="12">
    <source>
        <dbReference type="PROSITE" id="PS50157"/>
    </source>
</evidence>
<dbReference type="InterPro" id="IPR050758">
    <property type="entry name" value="Znf_C2H2-type"/>
</dbReference>
<dbReference type="FunFam" id="3.30.160.60:FF:001136">
    <property type="entry name" value="Zinc finger protein 408"/>
    <property type="match status" value="1"/>
</dbReference>
<evidence type="ECO:0000256" key="11">
    <source>
        <dbReference type="PROSITE-ProRule" id="PRU00042"/>
    </source>
</evidence>
<feature type="domain" description="C2H2-type" evidence="12">
    <location>
        <begin position="37"/>
        <end position="64"/>
    </location>
</feature>
<dbReference type="Proteomes" id="UP000677803">
    <property type="component" value="Unassembled WGS sequence"/>
</dbReference>
<gene>
    <name evidence="13" type="ORF">MMEN_LOCUS9</name>
</gene>
<evidence type="ECO:0000256" key="10">
    <source>
        <dbReference type="ARBA" id="ARBA00023242"/>
    </source>
</evidence>
<keyword evidence="5 11" id="KW-0863">Zinc-finger</keyword>
<keyword evidence="4" id="KW-0677">Repeat</keyword>
<dbReference type="SMART" id="SM00355">
    <property type="entry name" value="ZnF_C2H2"/>
    <property type="match status" value="2"/>
</dbReference>
<dbReference type="PANTHER" id="PTHR23234">
    <property type="entry name" value="ZNF44 PROTEIN"/>
    <property type="match status" value="1"/>
</dbReference>
<dbReference type="PROSITE" id="PS00028">
    <property type="entry name" value="ZINC_FINGER_C2H2_1"/>
    <property type="match status" value="2"/>
</dbReference>
<dbReference type="Gene3D" id="3.30.160.60">
    <property type="entry name" value="Classic Zinc Finger"/>
    <property type="match status" value="2"/>
</dbReference>
<protein>
    <submittedName>
        <fullName evidence="13">(Atlantic silverside) hypothetical protein</fullName>
    </submittedName>
</protein>
<keyword evidence="8" id="KW-0238">DNA-binding</keyword>
<dbReference type="GO" id="GO:0003677">
    <property type="term" value="F:DNA binding"/>
    <property type="evidence" value="ECO:0007669"/>
    <property type="project" value="UniProtKB-KW"/>
</dbReference>
<evidence type="ECO:0000256" key="7">
    <source>
        <dbReference type="ARBA" id="ARBA00023015"/>
    </source>
</evidence>
<keyword evidence="6" id="KW-0862">Zinc</keyword>
<dbReference type="EMBL" id="CAJRST010000001">
    <property type="protein sequence ID" value="CAG5848624.1"/>
    <property type="molecule type" value="Genomic_DNA"/>
</dbReference>
<evidence type="ECO:0000256" key="9">
    <source>
        <dbReference type="ARBA" id="ARBA00023163"/>
    </source>
</evidence>
<comment type="similarity">
    <text evidence="2">Belongs to the krueppel C2H2-type zinc-finger protein family.</text>
</comment>
<dbReference type="PANTHER" id="PTHR23234:SF10">
    <property type="entry name" value="RIKEN CDNA 6720489N17 GENE-RELATED"/>
    <property type="match status" value="1"/>
</dbReference>
<dbReference type="OrthoDB" id="8117402at2759"/>
<dbReference type="InterPro" id="IPR013087">
    <property type="entry name" value="Znf_C2H2_type"/>
</dbReference>
<keyword evidence="3" id="KW-0479">Metal-binding</keyword>
<evidence type="ECO:0000256" key="3">
    <source>
        <dbReference type="ARBA" id="ARBA00022723"/>
    </source>
</evidence>
<sequence length="72" mass="8408">MSHRGERPFSCPHCEKAYGLKRDLKEHLVLHTGEKPYPCQHCGKAFARRPSLRVHRLLHCSRMSYTQPPKVL</sequence>
<evidence type="ECO:0000256" key="4">
    <source>
        <dbReference type="ARBA" id="ARBA00022737"/>
    </source>
</evidence>
<dbReference type="PROSITE" id="PS50157">
    <property type="entry name" value="ZINC_FINGER_C2H2_2"/>
    <property type="match status" value="2"/>
</dbReference>
<keyword evidence="14" id="KW-1185">Reference proteome</keyword>
<evidence type="ECO:0000256" key="5">
    <source>
        <dbReference type="ARBA" id="ARBA00022771"/>
    </source>
</evidence>